<sequence>MELTFLISRDGDNVKRGQKRCYHNEVPTKTDVSKGLHHNSSLIPTPYGTHERSRRDSGIRGRSASPTREQQSDYTFERSPNHEAGSSTVSEASRLTDQEHESRQFACDSNPMATLMEKDESRLKNRQGQKGDVGAWLCPEQDYLDSSQNCNPLQLPRGSDSQPTDINTDYLPPKKSQEALIDVYFRRIHPILPLLDEQTVRVNFQAGSLHVRLLQTICLVAAKDRTTRPLLRLGQSSEILQLERFNSILYTDIMQNIPRTPRKKIIYIQILTLLSLHEWGPTGSEDRSLNLAQAIHHAHTIGMHLMRTDQQPTTSLKALFWCLWSLDKWNAAMNGRPIMIHDRDMNQRVDDVISSFPASFRLWLRIAEKLGRVILFYRPIINGVDHEELELPAFEELIEDCDAWKLSSDLLDVRAPVSRGYYSLHTFRWPSRAFTAKEFNPIEGFLGPEIREQLTFDRQQALASTNTLNVFQMPAGDHEFLFSIPLPSKMFSTVISSNHQYHKYNVEVVIERRLKSDFVVSQPIHVYQLCGLEQSYLRPYNPLTLERQSDQDIQYCISLADRNIPFGCTFPVECWFAPLSKGTKLNAVTVKVQERQSVRLDATAAESVRQNIHFVTCAHNHTVFSKKIDFADGSEPTGADSMETERRINTSVCLPRTLGGCSQSLSTKHIKIKHVLSVKAEFCDEEGQVTAEISEVIPIEIYMTPCVIGENGFIHGRDIQQLQGDDHPPPAYNDHLSDLMILTAADVDLCGSTIVTEMNIERSSSQSSSSRSSYDPAPLYV</sequence>
<feature type="compositionally biased region" description="Polar residues" evidence="6">
    <location>
        <begin position="84"/>
        <end position="93"/>
    </location>
</feature>
<evidence type="ECO:0000256" key="6">
    <source>
        <dbReference type="SAM" id="MobiDB-lite"/>
    </source>
</evidence>
<dbReference type="Gene3D" id="2.60.40.640">
    <property type="match status" value="1"/>
</dbReference>
<feature type="compositionally biased region" description="Basic and acidic residues" evidence="6">
    <location>
        <begin position="49"/>
        <end position="59"/>
    </location>
</feature>
<gene>
    <name evidence="8" type="ORF">PENARI_c015G08625</name>
</gene>
<evidence type="ECO:0000256" key="1">
    <source>
        <dbReference type="ARBA" id="ARBA00022833"/>
    </source>
</evidence>
<dbReference type="Proteomes" id="UP000177622">
    <property type="component" value="Unassembled WGS sequence"/>
</dbReference>
<evidence type="ECO:0000256" key="3">
    <source>
        <dbReference type="ARBA" id="ARBA00023125"/>
    </source>
</evidence>
<dbReference type="Pfam" id="PF02752">
    <property type="entry name" value="Arrestin_C"/>
    <property type="match status" value="1"/>
</dbReference>
<evidence type="ECO:0000313" key="9">
    <source>
        <dbReference type="Proteomes" id="UP000177622"/>
    </source>
</evidence>
<dbReference type="Pfam" id="PF04082">
    <property type="entry name" value="Fungal_trans"/>
    <property type="match status" value="1"/>
</dbReference>
<feature type="compositionally biased region" description="Low complexity" evidence="6">
    <location>
        <begin position="762"/>
        <end position="773"/>
    </location>
</feature>
<reference evidence="8 9" key="1">
    <citation type="journal article" date="2016" name="Sci. Rep.">
        <title>Penicillium arizonense, a new, genome sequenced fungal species, reveals a high chemical diversity in secreted metabolites.</title>
        <authorList>
            <person name="Grijseels S."/>
            <person name="Nielsen J.C."/>
            <person name="Randelovic M."/>
            <person name="Nielsen J."/>
            <person name="Nielsen K.F."/>
            <person name="Workman M."/>
            <person name="Frisvad J.C."/>
        </authorList>
    </citation>
    <scope>NUCLEOTIDE SEQUENCE [LARGE SCALE GENOMIC DNA]</scope>
    <source>
        <strain evidence="8 9">CBS 141311</strain>
    </source>
</reference>
<dbReference type="RefSeq" id="XP_022486424.1">
    <property type="nucleotide sequence ID" value="XM_022633845.1"/>
</dbReference>
<dbReference type="GO" id="GO:0003677">
    <property type="term" value="F:DNA binding"/>
    <property type="evidence" value="ECO:0007669"/>
    <property type="project" value="UniProtKB-KW"/>
</dbReference>
<dbReference type="PANTHER" id="PTHR47171">
    <property type="entry name" value="FARA-RELATED"/>
    <property type="match status" value="1"/>
</dbReference>
<evidence type="ECO:0000256" key="2">
    <source>
        <dbReference type="ARBA" id="ARBA00023015"/>
    </source>
</evidence>
<dbReference type="GO" id="GO:0006351">
    <property type="term" value="P:DNA-templated transcription"/>
    <property type="evidence" value="ECO:0007669"/>
    <property type="project" value="InterPro"/>
</dbReference>
<feature type="compositionally biased region" description="Basic and acidic residues" evidence="6">
    <location>
        <begin position="94"/>
        <end position="103"/>
    </location>
</feature>
<evidence type="ECO:0000256" key="4">
    <source>
        <dbReference type="ARBA" id="ARBA00023163"/>
    </source>
</evidence>
<dbReference type="EMBL" id="LXJU01000015">
    <property type="protein sequence ID" value="OGE50978.1"/>
    <property type="molecule type" value="Genomic_DNA"/>
</dbReference>
<feature type="region of interest" description="Disordered" evidence="6">
    <location>
        <begin position="147"/>
        <end position="172"/>
    </location>
</feature>
<dbReference type="Pfam" id="PF00339">
    <property type="entry name" value="Arrestin_N"/>
    <property type="match status" value="1"/>
</dbReference>
<organism evidence="8 9">
    <name type="scientific">Penicillium arizonense</name>
    <dbReference type="NCBI Taxonomy" id="1835702"/>
    <lineage>
        <taxon>Eukaryota</taxon>
        <taxon>Fungi</taxon>
        <taxon>Dikarya</taxon>
        <taxon>Ascomycota</taxon>
        <taxon>Pezizomycotina</taxon>
        <taxon>Eurotiomycetes</taxon>
        <taxon>Eurotiomycetidae</taxon>
        <taxon>Eurotiales</taxon>
        <taxon>Aspergillaceae</taxon>
        <taxon>Penicillium</taxon>
    </lineage>
</organism>
<keyword evidence="2" id="KW-0805">Transcription regulation</keyword>
<dbReference type="OrthoDB" id="2333384at2759"/>
<evidence type="ECO:0000256" key="5">
    <source>
        <dbReference type="ARBA" id="ARBA00023242"/>
    </source>
</evidence>
<feature type="domain" description="Xylanolytic transcriptional activator regulatory" evidence="7">
    <location>
        <begin position="287"/>
        <end position="356"/>
    </location>
</feature>
<accession>A0A1F5LCP4</accession>
<name>A0A1F5LCP4_PENAI</name>
<dbReference type="InterPro" id="IPR052073">
    <property type="entry name" value="Amide_Lactam_Regulators"/>
</dbReference>
<keyword evidence="5" id="KW-0539">Nucleus</keyword>
<dbReference type="GeneID" id="34578579"/>
<evidence type="ECO:0000259" key="7">
    <source>
        <dbReference type="SMART" id="SM00906"/>
    </source>
</evidence>
<evidence type="ECO:0000313" key="8">
    <source>
        <dbReference type="EMBL" id="OGE50978.1"/>
    </source>
</evidence>
<proteinExistence type="predicted"/>
<dbReference type="SMART" id="SM00906">
    <property type="entry name" value="Fungal_trans"/>
    <property type="match status" value="1"/>
</dbReference>
<protein>
    <recommendedName>
        <fullName evidence="7">Xylanolytic transcriptional activator regulatory domain-containing protein</fullName>
    </recommendedName>
</protein>
<dbReference type="CDD" id="cd12148">
    <property type="entry name" value="fungal_TF_MHR"/>
    <property type="match status" value="1"/>
</dbReference>
<keyword evidence="4" id="KW-0804">Transcription</keyword>
<keyword evidence="1" id="KW-0862">Zinc</keyword>
<feature type="region of interest" description="Disordered" evidence="6">
    <location>
        <begin position="761"/>
        <end position="781"/>
    </location>
</feature>
<dbReference type="InterPro" id="IPR011022">
    <property type="entry name" value="Arrestin_C-like"/>
</dbReference>
<feature type="compositionally biased region" description="Basic and acidic residues" evidence="6">
    <location>
        <begin position="22"/>
        <end position="34"/>
    </location>
</feature>
<dbReference type="STRING" id="1835702.A0A1F5LCP4"/>
<comment type="caution">
    <text evidence="8">The sequence shown here is derived from an EMBL/GenBank/DDBJ whole genome shotgun (WGS) entry which is preliminary data.</text>
</comment>
<keyword evidence="9" id="KW-1185">Reference proteome</keyword>
<keyword evidence="3" id="KW-0238">DNA-binding</keyword>
<dbReference type="GO" id="GO:0008270">
    <property type="term" value="F:zinc ion binding"/>
    <property type="evidence" value="ECO:0007669"/>
    <property type="project" value="InterPro"/>
</dbReference>
<dbReference type="InterPro" id="IPR007219">
    <property type="entry name" value="XnlR_reg_dom"/>
</dbReference>
<dbReference type="InterPro" id="IPR014752">
    <property type="entry name" value="Arrestin-like_C"/>
</dbReference>
<dbReference type="InterPro" id="IPR011021">
    <property type="entry name" value="Arrestin-like_N"/>
</dbReference>
<dbReference type="PANTHER" id="PTHR47171:SF6">
    <property type="entry name" value="SPECIFIC TRANSCRIPTION FACTOR, PUTATIVE (AFU_ORTHOLOGUE AFUA_2G06130)-RELATED"/>
    <property type="match status" value="1"/>
</dbReference>
<dbReference type="AlphaFoldDB" id="A0A1F5LCP4"/>
<feature type="region of interest" description="Disordered" evidence="6">
    <location>
        <begin position="18"/>
        <end position="112"/>
    </location>
</feature>